<protein>
    <recommendedName>
        <fullName evidence="3">DUF2158 domain-containing protein</fullName>
    </recommendedName>
</protein>
<evidence type="ECO:0000313" key="1">
    <source>
        <dbReference type="EMBL" id="ASU33157.1"/>
    </source>
</evidence>
<organism evidence="1 2">
    <name type="scientific">Mucilaginibacter xinganensis</name>
    <dbReference type="NCBI Taxonomy" id="1234841"/>
    <lineage>
        <taxon>Bacteria</taxon>
        <taxon>Pseudomonadati</taxon>
        <taxon>Bacteroidota</taxon>
        <taxon>Sphingobacteriia</taxon>
        <taxon>Sphingobacteriales</taxon>
        <taxon>Sphingobacteriaceae</taxon>
        <taxon>Mucilaginibacter</taxon>
    </lineage>
</organism>
<dbReference type="EMBL" id="CP022743">
    <property type="protein sequence ID" value="ASU33157.1"/>
    <property type="molecule type" value="Genomic_DNA"/>
</dbReference>
<accession>A0A223NTH7</accession>
<dbReference type="Proteomes" id="UP000215002">
    <property type="component" value="Chromosome"/>
</dbReference>
<dbReference type="OrthoDB" id="1264301at2"/>
<evidence type="ECO:0000313" key="2">
    <source>
        <dbReference type="Proteomes" id="UP000215002"/>
    </source>
</evidence>
<name>A0A223NTH7_9SPHI</name>
<proteinExistence type="predicted"/>
<gene>
    <name evidence="1" type="ORF">MuYL_1259</name>
</gene>
<dbReference type="KEGG" id="muc:MuYL_1259"/>
<keyword evidence="2" id="KW-1185">Reference proteome</keyword>
<dbReference type="RefSeq" id="WP_094569654.1">
    <property type="nucleotide sequence ID" value="NZ_CP022743.1"/>
</dbReference>
<evidence type="ECO:0008006" key="3">
    <source>
        <dbReference type="Google" id="ProtNLM"/>
    </source>
</evidence>
<sequence>MEKKFVLGDVVVMIADGPKMAVEGYFLNEDTKTGTLTESDELVNVVYYDGSEFKRETFHQDLLLFIDEVEG</sequence>
<dbReference type="AlphaFoldDB" id="A0A223NTH7"/>
<reference evidence="1 2" key="1">
    <citation type="submission" date="2017-08" db="EMBL/GenBank/DDBJ databases">
        <title>Complete genome sequence of Mucilaginibacter sp. strain BJC16-A31.</title>
        <authorList>
            <consortium name="Henan University of Science and Technology"/>
            <person name="You X."/>
        </authorList>
    </citation>
    <scope>NUCLEOTIDE SEQUENCE [LARGE SCALE GENOMIC DNA]</scope>
    <source>
        <strain evidence="1 2">BJC16-A31</strain>
    </source>
</reference>